<feature type="compositionally biased region" description="Acidic residues" evidence="10">
    <location>
        <begin position="369"/>
        <end position="381"/>
    </location>
</feature>
<dbReference type="PROSITE" id="PS00028">
    <property type="entry name" value="ZINC_FINGER_C2H2_1"/>
    <property type="match status" value="4"/>
</dbReference>
<dbReference type="InterPro" id="IPR013087">
    <property type="entry name" value="Znf_C2H2_type"/>
</dbReference>
<dbReference type="FunFam" id="3.30.160.60:FF:000446">
    <property type="entry name" value="Zinc finger protein"/>
    <property type="match status" value="1"/>
</dbReference>
<feature type="domain" description="C2H2-type" evidence="11">
    <location>
        <begin position="496"/>
        <end position="518"/>
    </location>
</feature>
<dbReference type="GO" id="GO:0005634">
    <property type="term" value="C:nucleus"/>
    <property type="evidence" value="ECO:0007669"/>
    <property type="project" value="UniProtKB-SubCell"/>
</dbReference>
<evidence type="ECO:0000256" key="1">
    <source>
        <dbReference type="ARBA" id="ARBA00004123"/>
    </source>
</evidence>
<dbReference type="FunFam" id="3.30.160.60:FF:000100">
    <property type="entry name" value="Zinc finger 45-like"/>
    <property type="match status" value="1"/>
</dbReference>
<comment type="similarity">
    <text evidence="8">Belongs to the snail C2H2-type zinc-finger protein family.</text>
</comment>
<evidence type="ECO:0000256" key="8">
    <source>
        <dbReference type="ARBA" id="ARBA00037948"/>
    </source>
</evidence>
<keyword evidence="6" id="KW-0238">DNA-binding</keyword>
<reference evidence="12" key="1">
    <citation type="submission" date="2020-08" db="EMBL/GenBank/DDBJ databases">
        <title>Genome sequencing and assembly of the red palm weevil Rhynchophorus ferrugineus.</title>
        <authorList>
            <person name="Dias G.B."/>
            <person name="Bergman C.M."/>
            <person name="Manee M."/>
        </authorList>
    </citation>
    <scope>NUCLEOTIDE SEQUENCE</scope>
    <source>
        <strain evidence="12">AA-2017</strain>
        <tissue evidence="12">Whole larva</tissue>
    </source>
</reference>
<feature type="region of interest" description="Disordered" evidence="10">
    <location>
        <begin position="179"/>
        <end position="200"/>
    </location>
</feature>
<dbReference type="GO" id="GO:0008270">
    <property type="term" value="F:zinc ion binding"/>
    <property type="evidence" value="ECO:0007669"/>
    <property type="project" value="UniProtKB-KW"/>
</dbReference>
<name>A0A834IP32_RHYFE</name>
<organism evidence="12 13">
    <name type="scientific">Rhynchophorus ferrugineus</name>
    <name type="common">Red palm weevil</name>
    <name type="synonym">Curculio ferrugineus</name>
    <dbReference type="NCBI Taxonomy" id="354439"/>
    <lineage>
        <taxon>Eukaryota</taxon>
        <taxon>Metazoa</taxon>
        <taxon>Ecdysozoa</taxon>
        <taxon>Arthropoda</taxon>
        <taxon>Hexapoda</taxon>
        <taxon>Insecta</taxon>
        <taxon>Pterygota</taxon>
        <taxon>Neoptera</taxon>
        <taxon>Endopterygota</taxon>
        <taxon>Coleoptera</taxon>
        <taxon>Polyphaga</taxon>
        <taxon>Cucujiformia</taxon>
        <taxon>Curculionidae</taxon>
        <taxon>Dryophthorinae</taxon>
        <taxon>Rhynchophorus</taxon>
    </lineage>
</organism>
<dbReference type="Pfam" id="PF00096">
    <property type="entry name" value="zf-C2H2"/>
    <property type="match status" value="3"/>
</dbReference>
<dbReference type="PROSITE" id="PS50157">
    <property type="entry name" value="ZINC_FINGER_C2H2_2"/>
    <property type="match status" value="5"/>
</dbReference>
<feature type="domain" description="C2H2-type" evidence="11">
    <location>
        <begin position="465"/>
        <end position="492"/>
    </location>
</feature>
<evidence type="ECO:0000256" key="4">
    <source>
        <dbReference type="ARBA" id="ARBA00022771"/>
    </source>
</evidence>
<evidence type="ECO:0000256" key="10">
    <source>
        <dbReference type="SAM" id="MobiDB-lite"/>
    </source>
</evidence>
<evidence type="ECO:0000256" key="6">
    <source>
        <dbReference type="ARBA" id="ARBA00023125"/>
    </source>
</evidence>
<feature type="domain" description="C2H2-type" evidence="11">
    <location>
        <begin position="550"/>
        <end position="577"/>
    </location>
</feature>
<feature type="compositionally biased region" description="Basic and acidic residues" evidence="10">
    <location>
        <begin position="402"/>
        <end position="436"/>
    </location>
</feature>
<dbReference type="OrthoDB" id="5428132at2759"/>
<evidence type="ECO:0000256" key="3">
    <source>
        <dbReference type="ARBA" id="ARBA00022737"/>
    </source>
</evidence>
<feature type="region of interest" description="Disordered" evidence="10">
    <location>
        <begin position="1"/>
        <end position="43"/>
    </location>
</feature>
<feature type="domain" description="C2H2-type" evidence="11">
    <location>
        <begin position="578"/>
        <end position="597"/>
    </location>
</feature>
<proteinExistence type="inferred from homology"/>
<evidence type="ECO:0000256" key="2">
    <source>
        <dbReference type="ARBA" id="ARBA00022723"/>
    </source>
</evidence>
<gene>
    <name evidence="12" type="ORF">GWI33_022002</name>
</gene>
<comment type="subcellular location">
    <subcellularLocation>
        <location evidence="1">Nucleus</location>
    </subcellularLocation>
</comment>
<feature type="compositionally biased region" description="Basic and acidic residues" evidence="10">
    <location>
        <begin position="15"/>
        <end position="24"/>
    </location>
</feature>
<evidence type="ECO:0000259" key="11">
    <source>
        <dbReference type="PROSITE" id="PS50157"/>
    </source>
</evidence>
<dbReference type="AlphaFoldDB" id="A0A834IP32"/>
<sequence length="636" mass="70737">MPRCYMVKKGNKYQASRDIDKNLSEENPDSPTEGTIAPLCYTPLTNRPAHSDKAFEAHNALPFDNSNSHYKLSQPGDVGLPMFKSRSAEETEAAHDLLSLSQSLPPLPAPSVVMIHHTIPTEEDPPSPTHCYKPLSIDAHPNGTGLYQNQYRQEVKPAQHPQQTNKTYRDQSKIFVYADEPDSRSPGSGDDDRNTGSVVVQQRDPVIVENSAGIPTSVVVNNRQRCTADQDQQNTVYVVQVPNKEDDVELKETSVISSNGSAKDKTKISNRNDIIIDAKINHHSPETIDIDGSNDVIILPLSPEPDYPQGPKEYVSAAGISKSPQVVMGGISSTLEVINLEEQNNRKTAWKPLSETVKRTYSRVFPNSDADDNAMDSDSGEPENNSDHSNQGSNKNTTLHLDIPDMRTKKAKTDPPKNFNEIEGKPAPKPKEESPRKAKTKFYKVIEDDLDDDPDPPESDKTTKFICNECGKCYATSSNLSRHKQTHRSLDSQSAKKCATCGKAYVSMPALAMHLLTHKLAHSCGICGKQFSRPWLLQGHLRSHTGEKPYGCAHCGKAFADRSNLRAHMQTHSMEKRFECPNCMKTFALKSYLNKHMEATCADWDNNDKNRRDIIKKNAETQTITVDDTTFSIIVD</sequence>
<dbReference type="EMBL" id="JAACXV010000076">
    <property type="protein sequence ID" value="KAF7284552.1"/>
    <property type="molecule type" value="Genomic_DNA"/>
</dbReference>
<feature type="domain" description="C2H2-type" evidence="11">
    <location>
        <begin position="522"/>
        <end position="549"/>
    </location>
</feature>
<keyword evidence="13" id="KW-1185">Reference proteome</keyword>
<keyword evidence="7" id="KW-0539">Nucleus</keyword>
<dbReference type="SMART" id="SM00355">
    <property type="entry name" value="ZnF_C2H2"/>
    <property type="match status" value="5"/>
</dbReference>
<keyword evidence="5" id="KW-0862">Zinc</keyword>
<evidence type="ECO:0000256" key="7">
    <source>
        <dbReference type="ARBA" id="ARBA00023242"/>
    </source>
</evidence>
<dbReference type="InterPro" id="IPR036236">
    <property type="entry name" value="Znf_C2H2_sf"/>
</dbReference>
<dbReference type="PANTHER" id="PTHR24388:SF38">
    <property type="entry name" value="PROTEIN SNAIL"/>
    <property type="match status" value="1"/>
</dbReference>
<dbReference type="FunFam" id="3.30.160.60:FF:000043">
    <property type="entry name" value="Scratch family zinc finger 2"/>
    <property type="match status" value="1"/>
</dbReference>
<evidence type="ECO:0000256" key="5">
    <source>
        <dbReference type="ARBA" id="ARBA00022833"/>
    </source>
</evidence>
<accession>A0A834IP32</accession>
<dbReference type="SUPFAM" id="SSF57667">
    <property type="entry name" value="beta-beta-alpha zinc fingers"/>
    <property type="match status" value="3"/>
</dbReference>
<keyword evidence="2" id="KW-0479">Metal-binding</keyword>
<dbReference type="FunFam" id="3.30.160.60:FF:000169">
    <property type="entry name" value="transcriptional repressor scratch 2"/>
    <property type="match status" value="1"/>
</dbReference>
<dbReference type="GO" id="GO:0000978">
    <property type="term" value="F:RNA polymerase II cis-regulatory region sequence-specific DNA binding"/>
    <property type="evidence" value="ECO:0007669"/>
    <property type="project" value="TreeGrafter"/>
</dbReference>
<evidence type="ECO:0000313" key="13">
    <source>
        <dbReference type="Proteomes" id="UP000625711"/>
    </source>
</evidence>
<dbReference type="GO" id="GO:0000981">
    <property type="term" value="F:DNA-binding transcription factor activity, RNA polymerase II-specific"/>
    <property type="evidence" value="ECO:0007669"/>
    <property type="project" value="TreeGrafter"/>
</dbReference>
<evidence type="ECO:0000256" key="9">
    <source>
        <dbReference type="PROSITE-ProRule" id="PRU00042"/>
    </source>
</evidence>
<feature type="compositionally biased region" description="Polar residues" evidence="10">
    <location>
        <begin position="387"/>
        <end position="399"/>
    </location>
</feature>
<dbReference type="InterPro" id="IPR050527">
    <property type="entry name" value="Snail/Krueppel_Znf"/>
</dbReference>
<feature type="region of interest" description="Disordered" evidence="10">
    <location>
        <begin position="361"/>
        <end position="438"/>
    </location>
</feature>
<dbReference type="Gene3D" id="3.30.160.60">
    <property type="entry name" value="Classic Zinc Finger"/>
    <property type="match status" value="4"/>
</dbReference>
<keyword evidence="4 9" id="KW-0863">Zinc-finger</keyword>
<dbReference type="Proteomes" id="UP000625711">
    <property type="component" value="Unassembled WGS sequence"/>
</dbReference>
<comment type="caution">
    <text evidence="12">The sequence shown here is derived from an EMBL/GenBank/DDBJ whole genome shotgun (WGS) entry which is preliminary data.</text>
</comment>
<protein>
    <recommendedName>
        <fullName evidence="11">C2H2-type domain-containing protein</fullName>
    </recommendedName>
</protein>
<keyword evidence="3" id="KW-0677">Repeat</keyword>
<evidence type="ECO:0000313" key="12">
    <source>
        <dbReference type="EMBL" id="KAF7284552.1"/>
    </source>
</evidence>
<dbReference type="PANTHER" id="PTHR24388">
    <property type="entry name" value="ZINC FINGER PROTEIN"/>
    <property type="match status" value="1"/>
</dbReference>